<dbReference type="EMBL" id="RAQU01000129">
    <property type="protein sequence ID" value="RKK02744.1"/>
    <property type="molecule type" value="Genomic_DNA"/>
</dbReference>
<proteinExistence type="predicted"/>
<organism evidence="3 6">
    <name type="scientific">Teichococcus wenyumeiae</name>
    <dbReference type="NCBI Taxonomy" id="2478470"/>
    <lineage>
        <taxon>Bacteria</taxon>
        <taxon>Pseudomonadati</taxon>
        <taxon>Pseudomonadota</taxon>
        <taxon>Alphaproteobacteria</taxon>
        <taxon>Acetobacterales</taxon>
        <taxon>Roseomonadaceae</taxon>
        <taxon>Roseomonas</taxon>
    </lineage>
</organism>
<comment type="caution">
    <text evidence="3">The sequence shown here is derived from an EMBL/GenBank/DDBJ whole genome shotgun (WGS) entry which is preliminary data.</text>
</comment>
<feature type="domain" description="YjiS-like" evidence="2">
    <location>
        <begin position="27"/>
        <end position="59"/>
    </location>
</feature>
<keyword evidence="5" id="KW-1185">Reference proteome</keyword>
<gene>
    <name evidence="3" type="ORF">D6Z83_18120</name>
    <name evidence="4" type="ORF">EBE87_08645</name>
</gene>
<reference evidence="3 6" key="1">
    <citation type="submission" date="2018-09" db="EMBL/GenBank/DDBJ databases">
        <title>Roseomonas sp. nov., isolated from feces of Tibetan antelopes in the Qinghai-Tibet plateau, China.</title>
        <authorList>
            <person name="Tian Z."/>
        </authorList>
    </citation>
    <scope>NUCLEOTIDE SEQUENCE [LARGE SCALE GENOMIC DNA]</scope>
    <source>
        <strain evidence="4 5">Z23</strain>
        <strain evidence="3 6">Z24</strain>
    </source>
</reference>
<sequence>MSAHLGHASSLPSAQSSATGAQGWSAHFRRAVTAVETRLQLRDLDEHMLRDIGMTRHDALLEAARAPWDIGPDGKPQRRP</sequence>
<evidence type="ECO:0000313" key="6">
    <source>
        <dbReference type="Proteomes" id="UP000278036"/>
    </source>
</evidence>
<accession>A0A3A9JGQ0</accession>
<feature type="region of interest" description="Disordered" evidence="1">
    <location>
        <begin position="1"/>
        <end position="24"/>
    </location>
</feature>
<dbReference type="AlphaFoldDB" id="A0A3A9JGQ0"/>
<dbReference type="Proteomes" id="UP000274097">
    <property type="component" value="Unassembled WGS sequence"/>
</dbReference>
<feature type="compositionally biased region" description="Polar residues" evidence="1">
    <location>
        <begin position="10"/>
        <end position="22"/>
    </location>
</feature>
<dbReference type="RefSeq" id="WP_120639665.1">
    <property type="nucleotide sequence ID" value="NZ_RAQU01000129.1"/>
</dbReference>
<dbReference type="OrthoDB" id="7376415at2"/>
<evidence type="ECO:0000313" key="3">
    <source>
        <dbReference type="EMBL" id="RKK02744.1"/>
    </source>
</evidence>
<evidence type="ECO:0000313" key="4">
    <source>
        <dbReference type="EMBL" id="RMI25215.1"/>
    </source>
</evidence>
<dbReference type="InParanoid" id="A0A3A9JGQ0"/>
<dbReference type="EMBL" id="RFLX01000005">
    <property type="protein sequence ID" value="RMI25215.1"/>
    <property type="molecule type" value="Genomic_DNA"/>
</dbReference>
<dbReference type="Pfam" id="PF06568">
    <property type="entry name" value="YjiS-like"/>
    <property type="match status" value="1"/>
</dbReference>
<dbReference type="InterPro" id="IPR009506">
    <property type="entry name" value="YjiS-like"/>
</dbReference>
<evidence type="ECO:0000259" key="2">
    <source>
        <dbReference type="Pfam" id="PF06568"/>
    </source>
</evidence>
<protein>
    <submittedName>
        <fullName evidence="3">DUF1127 domain-containing protein</fullName>
    </submittedName>
</protein>
<dbReference type="Proteomes" id="UP000278036">
    <property type="component" value="Unassembled WGS sequence"/>
</dbReference>
<name>A0A3A9JGQ0_9PROT</name>
<evidence type="ECO:0000256" key="1">
    <source>
        <dbReference type="SAM" id="MobiDB-lite"/>
    </source>
</evidence>
<evidence type="ECO:0000313" key="5">
    <source>
        <dbReference type="Proteomes" id="UP000274097"/>
    </source>
</evidence>